<sequence length="403" mass="43072">MLTKKPRGAAQTAAFTLVELLVVIAIIGILVALLLPAVQSARESARRISCVNKVKQVGLACANYQSANKVFPKGRGWPDWTISGSIASGSSYQSIDPNDNNSVTETYSVHVRVLPYMEEQNIYDLIDFNRPFGPLMTSNGVPVNPNYQALSQAANIFVCPSDANTGIGVSENNYVYNFGGDTPYAGADSAGSKQINQTASVTVPALGKTFELNSGGNGAFTIAEGIKPGKFIDGLSKTAMWSERIKGQGGDPLGTPTLAEMRRVEPAMASFKQALNVVIYPRCLALPLDAGNQYTHVAFGRWLQTPTSNGDTFTNGWPIAAYSSTMYNHVAEPNAPGMDCGSSYISDRPWEYSMVSARSMHGGGVVNVCFADGHVAAVTDSIDLEVWRAAGTRNGEESLSIDF</sequence>
<dbReference type="InterPro" id="IPR045584">
    <property type="entry name" value="Pilin-like"/>
</dbReference>
<dbReference type="Pfam" id="PF07596">
    <property type="entry name" value="SBP_bac_10"/>
    <property type="match status" value="1"/>
</dbReference>
<feature type="domain" description="DUF1559" evidence="2">
    <location>
        <begin position="39"/>
        <end position="385"/>
    </location>
</feature>
<keyword evidence="1" id="KW-1133">Transmembrane helix</keyword>
<dbReference type="Proteomes" id="UP000315440">
    <property type="component" value="Unassembled WGS sequence"/>
</dbReference>
<dbReference type="RefSeq" id="WP_197525377.1">
    <property type="nucleotide sequence ID" value="NZ_SJPQ01000001.1"/>
</dbReference>
<dbReference type="PANTHER" id="PTHR30093">
    <property type="entry name" value="GENERAL SECRETION PATHWAY PROTEIN G"/>
    <property type="match status" value="1"/>
</dbReference>
<reference evidence="3 4" key="1">
    <citation type="submission" date="2019-02" db="EMBL/GenBank/DDBJ databases">
        <title>Deep-cultivation of Planctomycetes and their phenomic and genomic characterization uncovers novel biology.</title>
        <authorList>
            <person name="Wiegand S."/>
            <person name="Jogler M."/>
            <person name="Boedeker C."/>
            <person name="Pinto D."/>
            <person name="Vollmers J."/>
            <person name="Rivas-Marin E."/>
            <person name="Kohn T."/>
            <person name="Peeters S.H."/>
            <person name="Heuer A."/>
            <person name="Rast P."/>
            <person name="Oberbeckmann S."/>
            <person name="Bunk B."/>
            <person name="Jeske O."/>
            <person name="Meyerdierks A."/>
            <person name="Storesund J.E."/>
            <person name="Kallscheuer N."/>
            <person name="Luecker S."/>
            <person name="Lage O.M."/>
            <person name="Pohl T."/>
            <person name="Merkel B.J."/>
            <person name="Hornburger P."/>
            <person name="Mueller R.-W."/>
            <person name="Bruemmer F."/>
            <person name="Labrenz M."/>
            <person name="Spormann A.M."/>
            <person name="Op Den Camp H."/>
            <person name="Overmann J."/>
            <person name="Amann R."/>
            <person name="Jetten M.S.M."/>
            <person name="Mascher T."/>
            <person name="Medema M.H."/>
            <person name="Devos D.P."/>
            <person name="Kaster A.-K."/>
            <person name="Ovreas L."/>
            <person name="Rohde M."/>
            <person name="Galperin M.Y."/>
            <person name="Jogler C."/>
        </authorList>
    </citation>
    <scope>NUCLEOTIDE SEQUENCE [LARGE SCALE GENOMIC DNA]</scope>
    <source>
        <strain evidence="3 4">Mal64</strain>
    </source>
</reference>
<dbReference type="SUPFAM" id="SSF54523">
    <property type="entry name" value="Pili subunits"/>
    <property type="match status" value="1"/>
</dbReference>
<evidence type="ECO:0000259" key="2">
    <source>
        <dbReference type="Pfam" id="PF07596"/>
    </source>
</evidence>
<accession>A0A5C5ZVB1</accession>
<dbReference type="NCBIfam" id="TIGR02532">
    <property type="entry name" value="IV_pilin_GFxxxE"/>
    <property type="match status" value="1"/>
</dbReference>
<dbReference type="InterPro" id="IPR012902">
    <property type="entry name" value="N_methyl_site"/>
</dbReference>
<dbReference type="InterPro" id="IPR011453">
    <property type="entry name" value="DUF1559"/>
</dbReference>
<name>A0A5C5ZVB1_9BACT</name>
<organism evidence="3 4">
    <name type="scientific">Pseudobythopirellula maris</name>
    <dbReference type="NCBI Taxonomy" id="2527991"/>
    <lineage>
        <taxon>Bacteria</taxon>
        <taxon>Pseudomonadati</taxon>
        <taxon>Planctomycetota</taxon>
        <taxon>Planctomycetia</taxon>
        <taxon>Pirellulales</taxon>
        <taxon>Lacipirellulaceae</taxon>
        <taxon>Pseudobythopirellula</taxon>
    </lineage>
</organism>
<keyword evidence="1" id="KW-0472">Membrane</keyword>
<dbReference type="Gene3D" id="3.30.700.10">
    <property type="entry name" value="Glycoprotein, Type 4 Pilin"/>
    <property type="match status" value="1"/>
</dbReference>
<feature type="transmembrane region" description="Helical" evidence="1">
    <location>
        <begin position="12"/>
        <end position="38"/>
    </location>
</feature>
<dbReference type="Pfam" id="PF07963">
    <property type="entry name" value="N_methyl"/>
    <property type="match status" value="1"/>
</dbReference>
<comment type="caution">
    <text evidence="3">The sequence shown here is derived from an EMBL/GenBank/DDBJ whole genome shotgun (WGS) entry which is preliminary data.</text>
</comment>
<keyword evidence="4" id="KW-1185">Reference proteome</keyword>
<proteinExistence type="predicted"/>
<evidence type="ECO:0000256" key="1">
    <source>
        <dbReference type="SAM" id="Phobius"/>
    </source>
</evidence>
<keyword evidence="1" id="KW-0812">Transmembrane</keyword>
<dbReference type="PANTHER" id="PTHR30093:SF2">
    <property type="entry name" value="TYPE II SECRETION SYSTEM PROTEIN H"/>
    <property type="match status" value="1"/>
</dbReference>
<dbReference type="EMBL" id="SJPQ01000001">
    <property type="protein sequence ID" value="TWT90153.1"/>
    <property type="molecule type" value="Genomic_DNA"/>
</dbReference>
<gene>
    <name evidence="3" type="ORF">Mal64_05370</name>
</gene>
<protein>
    <recommendedName>
        <fullName evidence="2">DUF1559 domain-containing protein</fullName>
    </recommendedName>
</protein>
<evidence type="ECO:0000313" key="4">
    <source>
        <dbReference type="Proteomes" id="UP000315440"/>
    </source>
</evidence>
<evidence type="ECO:0000313" key="3">
    <source>
        <dbReference type="EMBL" id="TWT90153.1"/>
    </source>
</evidence>
<dbReference type="AlphaFoldDB" id="A0A5C5ZVB1"/>